<dbReference type="AlphaFoldDB" id="A0A183IQD9"/>
<evidence type="ECO:0000313" key="8">
    <source>
        <dbReference type="WBParaSite" id="SBAD_0000606901-mRNA-1"/>
    </source>
</evidence>
<keyword evidence="7" id="KW-1185">Reference proteome</keyword>
<dbReference type="PANTHER" id="PTHR12655">
    <property type="entry name" value="ACYL-COA THIOESTERASE"/>
    <property type="match status" value="1"/>
</dbReference>
<accession>A0A183IQD9</accession>
<reference evidence="6 7" key="2">
    <citation type="submission" date="2018-11" db="EMBL/GenBank/DDBJ databases">
        <authorList>
            <consortium name="Pathogen Informatics"/>
        </authorList>
    </citation>
    <scope>NUCLEOTIDE SEQUENCE [LARGE SCALE GENOMIC DNA]</scope>
</reference>
<evidence type="ECO:0000313" key="6">
    <source>
        <dbReference type="EMBL" id="VDP08431.1"/>
    </source>
</evidence>
<dbReference type="PANTHER" id="PTHR12655:SF0">
    <property type="entry name" value="ACYL-COENZYME A THIOESTERASE 9, MITOCHONDRIAL"/>
    <property type="match status" value="1"/>
</dbReference>
<gene>
    <name evidence="6" type="ORF">SBAD_LOCUS5836</name>
</gene>
<dbReference type="PROSITE" id="PS51770">
    <property type="entry name" value="HOTDOG_ACOT"/>
    <property type="match status" value="2"/>
</dbReference>
<dbReference type="SUPFAM" id="SSF54637">
    <property type="entry name" value="Thioesterase/thiol ester dehydrase-isomerase"/>
    <property type="match status" value="2"/>
</dbReference>
<protein>
    <submittedName>
        <fullName evidence="8">HotDog ACOT-type domain-containing protein</fullName>
    </submittedName>
</protein>
<dbReference type="EMBL" id="UZAM01009284">
    <property type="protein sequence ID" value="VDP08431.1"/>
    <property type="molecule type" value="Genomic_DNA"/>
</dbReference>
<evidence type="ECO:0000256" key="1">
    <source>
        <dbReference type="ARBA" id="ARBA00010458"/>
    </source>
</evidence>
<evidence type="ECO:0000256" key="4">
    <source>
        <dbReference type="ARBA" id="ARBA00022946"/>
    </source>
</evidence>
<dbReference type="InterPro" id="IPR029069">
    <property type="entry name" value="HotDog_dom_sf"/>
</dbReference>
<name>A0A183IQD9_9BILA</name>
<dbReference type="GO" id="GO:0005739">
    <property type="term" value="C:mitochondrion"/>
    <property type="evidence" value="ECO:0007669"/>
    <property type="project" value="TreeGrafter"/>
</dbReference>
<evidence type="ECO:0000256" key="2">
    <source>
        <dbReference type="ARBA" id="ARBA00022737"/>
    </source>
</evidence>
<evidence type="ECO:0000256" key="3">
    <source>
        <dbReference type="ARBA" id="ARBA00022801"/>
    </source>
</evidence>
<dbReference type="Gene3D" id="3.10.129.10">
    <property type="entry name" value="Hotdog Thioesterase"/>
    <property type="match status" value="2"/>
</dbReference>
<reference evidence="8" key="1">
    <citation type="submission" date="2016-06" db="UniProtKB">
        <authorList>
            <consortium name="WormBaseParasite"/>
        </authorList>
    </citation>
    <scope>IDENTIFICATION</scope>
</reference>
<evidence type="ECO:0000313" key="7">
    <source>
        <dbReference type="Proteomes" id="UP000270296"/>
    </source>
</evidence>
<feature type="domain" description="HotDog ACOT-type" evidence="5">
    <location>
        <begin position="25"/>
        <end position="151"/>
    </location>
</feature>
<dbReference type="WBParaSite" id="SBAD_0000606901-mRNA-1">
    <property type="protein sequence ID" value="SBAD_0000606901-mRNA-1"/>
    <property type="gene ID" value="SBAD_0000606901"/>
</dbReference>
<proteinExistence type="inferred from homology"/>
<dbReference type="OrthoDB" id="331699at2759"/>
<keyword evidence="2" id="KW-0677">Repeat</keyword>
<dbReference type="InterPro" id="IPR033120">
    <property type="entry name" value="HOTDOG_ACOT"/>
</dbReference>
<sequence length="353" mass="40662">NFFKIRNSAILKDGSFRKVSDSRDSFVLPFKDDLVLRRRYVNIRGNVRFGKILENMDTFAVWLAYRHCQKGENMGKTPCHPPMIIVTACVDRIALHSHAIMLNRDVLVEGRVTWVGRSSMEVIMDLLQKDDNGEPALTMRAKFVMVARHPTENRSVDINPLKPQTDEEISLYKEAEKKNENRRLLHSRSLLKVPPNEFECGILHDLSGGAFEHRVLPKGFTWMEDHKLKNTIVCFSQERNLYGKIFGGFLMRSSYELAWTCASLLCGEKLNTLALDSFMFRKAVEIGSFLFLESQVCYTNGNHVHVRVLAEVLDIRKRTKETTNTFHFFFGTDGEPVKQLMPRTYAGKDFTYP</sequence>
<feature type="domain" description="HotDog ACOT-type" evidence="5">
    <location>
        <begin position="224"/>
        <end position="336"/>
    </location>
</feature>
<comment type="similarity">
    <text evidence="1">Belongs to the acyl coenzyme A hydrolase family.</text>
</comment>
<evidence type="ECO:0000259" key="5">
    <source>
        <dbReference type="PROSITE" id="PS51770"/>
    </source>
</evidence>
<keyword evidence="4" id="KW-0809">Transit peptide</keyword>
<dbReference type="Proteomes" id="UP000270296">
    <property type="component" value="Unassembled WGS sequence"/>
</dbReference>
<organism evidence="8">
    <name type="scientific">Soboliphyme baturini</name>
    <dbReference type="NCBI Taxonomy" id="241478"/>
    <lineage>
        <taxon>Eukaryota</taxon>
        <taxon>Metazoa</taxon>
        <taxon>Ecdysozoa</taxon>
        <taxon>Nematoda</taxon>
        <taxon>Enoplea</taxon>
        <taxon>Dorylaimia</taxon>
        <taxon>Dioctophymatida</taxon>
        <taxon>Dioctophymatoidea</taxon>
        <taxon>Soboliphymatidae</taxon>
        <taxon>Soboliphyme</taxon>
    </lineage>
</organism>
<dbReference type="GO" id="GO:0047617">
    <property type="term" value="F:fatty acyl-CoA hydrolase activity"/>
    <property type="evidence" value="ECO:0007669"/>
    <property type="project" value="TreeGrafter"/>
</dbReference>
<keyword evidence="3" id="KW-0378">Hydrolase</keyword>
<dbReference type="GO" id="GO:0006637">
    <property type="term" value="P:acyl-CoA metabolic process"/>
    <property type="evidence" value="ECO:0007669"/>
    <property type="project" value="TreeGrafter"/>
</dbReference>
<dbReference type="CDD" id="cd03442">
    <property type="entry name" value="BFIT_BACH"/>
    <property type="match status" value="2"/>
</dbReference>